<dbReference type="EMBL" id="BNBF01000041">
    <property type="protein sequence ID" value="GHG76352.1"/>
    <property type="molecule type" value="Genomic_DNA"/>
</dbReference>
<name>A0A919KFW1_9ACTN</name>
<sequence length="169" mass="18858">MLLRNVVLEDVDAYIRMRCDPDMMKDLGGPLPREGMDEKVQRDVRRAAEDTAWTKMIIPEAADPSVVAGTVSLWSHEADDRHISEIGWMVLPAFQGEGYGKRAVRALLEMAREDGRWGLVHAFPATSNLPSNGICRAVGFAFVGEQSLEFAGRVLNTNHWVIDPRTQLP</sequence>
<reference evidence="3" key="1">
    <citation type="journal article" date="2019" name="Int. J. Syst. Evol. Microbiol.">
        <title>The Global Catalogue of Microorganisms (GCM) 10K type strain sequencing project: providing services to taxonomists for standard genome sequencing and annotation.</title>
        <authorList>
            <consortium name="The Broad Institute Genomics Platform"/>
            <consortium name="The Broad Institute Genome Sequencing Center for Infectious Disease"/>
            <person name="Wu L."/>
            <person name="Ma J."/>
        </authorList>
    </citation>
    <scope>NUCLEOTIDE SEQUENCE [LARGE SCALE GENOMIC DNA]</scope>
    <source>
        <strain evidence="3">JCM 4253</strain>
    </source>
</reference>
<dbReference type="PROSITE" id="PS51186">
    <property type="entry name" value="GNAT"/>
    <property type="match status" value="1"/>
</dbReference>
<evidence type="ECO:0000313" key="2">
    <source>
        <dbReference type="EMBL" id="GHG76352.1"/>
    </source>
</evidence>
<gene>
    <name evidence="2" type="ORF">GCM10018980_74220</name>
</gene>
<evidence type="ECO:0000313" key="3">
    <source>
        <dbReference type="Proteomes" id="UP000619355"/>
    </source>
</evidence>
<dbReference type="Pfam" id="PF13302">
    <property type="entry name" value="Acetyltransf_3"/>
    <property type="match status" value="1"/>
</dbReference>
<dbReference type="InterPro" id="IPR016181">
    <property type="entry name" value="Acyl_CoA_acyltransferase"/>
</dbReference>
<proteinExistence type="predicted"/>
<feature type="domain" description="N-acetyltransferase" evidence="1">
    <location>
        <begin position="1"/>
        <end position="169"/>
    </location>
</feature>
<accession>A0A919KFW1</accession>
<keyword evidence="3" id="KW-1185">Reference proteome</keyword>
<dbReference type="CDD" id="cd04301">
    <property type="entry name" value="NAT_SF"/>
    <property type="match status" value="1"/>
</dbReference>
<dbReference type="InterPro" id="IPR000182">
    <property type="entry name" value="GNAT_dom"/>
</dbReference>
<organism evidence="2 3">
    <name type="scientific">Streptomyces capoamus</name>
    <dbReference type="NCBI Taxonomy" id="68183"/>
    <lineage>
        <taxon>Bacteria</taxon>
        <taxon>Bacillati</taxon>
        <taxon>Actinomycetota</taxon>
        <taxon>Actinomycetes</taxon>
        <taxon>Kitasatosporales</taxon>
        <taxon>Streptomycetaceae</taxon>
        <taxon>Streptomyces</taxon>
    </lineage>
</organism>
<dbReference type="InterPro" id="IPR051531">
    <property type="entry name" value="N-acetyltransferase"/>
</dbReference>
<dbReference type="AlphaFoldDB" id="A0A919KFW1"/>
<dbReference type="PANTHER" id="PTHR43792">
    <property type="entry name" value="GNAT FAMILY, PUTATIVE (AFU_ORTHOLOGUE AFUA_3G00765)-RELATED-RELATED"/>
    <property type="match status" value="1"/>
</dbReference>
<protein>
    <recommendedName>
        <fullName evidence="1">N-acetyltransferase domain-containing protein</fullName>
    </recommendedName>
</protein>
<dbReference type="SUPFAM" id="SSF55729">
    <property type="entry name" value="Acyl-CoA N-acyltransferases (Nat)"/>
    <property type="match status" value="1"/>
</dbReference>
<dbReference type="GO" id="GO:0016747">
    <property type="term" value="F:acyltransferase activity, transferring groups other than amino-acyl groups"/>
    <property type="evidence" value="ECO:0007669"/>
    <property type="project" value="InterPro"/>
</dbReference>
<comment type="caution">
    <text evidence="2">The sequence shown here is derived from an EMBL/GenBank/DDBJ whole genome shotgun (WGS) entry which is preliminary data.</text>
</comment>
<dbReference type="RefSeq" id="WP_189986558.1">
    <property type="nucleotide sequence ID" value="NZ_BNBF01000041.1"/>
</dbReference>
<dbReference type="Gene3D" id="3.40.630.30">
    <property type="match status" value="1"/>
</dbReference>
<dbReference type="Proteomes" id="UP000619355">
    <property type="component" value="Unassembled WGS sequence"/>
</dbReference>
<evidence type="ECO:0000259" key="1">
    <source>
        <dbReference type="PROSITE" id="PS51186"/>
    </source>
</evidence>